<comment type="pathway">
    <text evidence="2">Cofactor biosynthesis; 7,8-dihydroneopterin triphosphate biosynthesis; 7,8-dihydroneopterin triphosphate from GTP: step 1/1.</text>
</comment>
<dbReference type="EC" id="3.5.4.16" evidence="3"/>
<protein>
    <recommendedName>
        <fullName evidence="3">GTP cyclohydrolase I</fullName>
        <ecNumber evidence="3">3.5.4.16</ecNumber>
    </recommendedName>
</protein>
<dbReference type="GO" id="GO:0005737">
    <property type="term" value="C:cytoplasm"/>
    <property type="evidence" value="ECO:0007669"/>
    <property type="project" value="TreeGrafter"/>
</dbReference>
<dbReference type="InterPro" id="IPR018234">
    <property type="entry name" value="GTP_CycHdrlase_I_CS"/>
</dbReference>
<proteinExistence type="inferred from homology"/>
<name>X1QV11_9ZZZZ</name>
<dbReference type="UniPathway" id="UPA00848">
    <property type="reaction ID" value="UER00151"/>
</dbReference>
<dbReference type="InterPro" id="IPR043134">
    <property type="entry name" value="GTP-CH-I_N"/>
</dbReference>
<dbReference type="GO" id="GO:0006730">
    <property type="term" value="P:one-carbon metabolic process"/>
    <property type="evidence" value="ECO:0007669"/>
    <property type="project" value="UniProtKB-KW"/>
</dbReference>
<organism evidence="7">
    <name type="scientific">marine sediment metagenome</name>
    <dbReference type="NCBI Taxonomy" id="412755"/>
    <lineage>
        <taxon>unclassified sequences</taxon>
        <taxon>metagenomes</taxon>
        <taxon>ecological metagenomes</taxon>
    </lineage>
</organism>
<dbReference type="PANTHER" id="PTHR11109:SF7">
    <property type="entry name" value="GTP CYCLOHYDROLASE 1"/>
    <property type="match status" value="1"/>
</dbReference>
<evidence type="ECO:0000256" key="5">
    <source>
        <dbReference type="ARBA" id="ARBA00022801"/>
    </source>
</evidence>
<dbReference type="PANTHER" id="PTHR11109">
    <property type="entry name" value="GTP CYCLOHYDROLASE I"/>
    <property type="match status" value="1"/>
</dbReference>
<dbReference type="FunFam" id="1.10.286.10:FF:000001">
    <property type="entry name" value="GTP cyclohydrolase 1"/>
    <property type="match status" value="1"/>
</dbReference>
<evidence type="ECO:0000256" key="1">
    <source>
        <dbReference type="ARBA" id="ARBA00001052"/>
    </source>
</evidence>
<keyword evidence="4" id="KW-0554">One-carbon metabolism</keyword>
<reference evidence="7" key="1">
    <citation type="journal article" date="2014" name="Front. Microbiol.">
        <title>High frequency of phylogenetically diverse reductive dehalogenase-homologous genes in deep subseafloor sedimentary metagenomes.</title>
        <authorList>
            <person name="Kawai M."/>
            <person name="Futagami T."/>
            <person name="Toyoda A."/>
            <person name="Takaki Y."/>
            <person name="Nishi S."/>
            <person name="Hori S."/>
            <person name="Arai W."/>
            <person name="Tsubouchi T."/>
            <person name="Morono Y."/>
            <person name="Uchiyama I."/>
            <person name="Ito T."/>
            <person name="Fujiyama A."/>
            <person name="Inagaki F."/>
            <person name="Takami H."/>
        </authorList>
    </citation>
    <scope>NUCLEOTIDE SEQUENCE</scope>
    <source>
        <strain evidence="7">Expedition CK06-06</strain>
    </source>
</reference>
<dbReference type="PROSITE" id="PS00859">
    <property type="entry name" value="GTP_CYCLOHYDROL_1_1"/>
    <property type="match status" value="1"/>
</dbReference>
<evidence type="ECO:0000256" key="2">
    <source>
        <dbReference type="ARBA" id="ARBA00005080"/>
    </source>
</evidence>
<dbReference type="Pfam" id="PF01227">
    <property type="entry name" value="GTP_cyclohydroI"/>
    <property type="match status" value="1"/>
</dbReference>
<accession>X1QV11</accession>
<evidence type="ECO:0000256" key="4">
    <source>
        <dbReference type="ARBA" id="ARBA00022563"/>
    </source>
</evidence>
<dbReference type="InterPro" id="IPR020602">
    <property type="entry name" value="GTP_CycHdrlase_I_dom"/>
</dbReference>
<dbReference type="GO" id="GO:0046654">
    <property type="term" value="P:tetrahydrofolate biosynthetic process"/>
    <property type="evidence" value="ECO:0007669"/>
    <property type="project" value="InterPro"/>
</dbReference>
<gene>
    <name evidence="7" type="ORF">S12H4_03991</name>
</gene>
<dbReference type="EMBL" id="BARW01001180">
    <property type="protein sequence ID" value="GAI72407.1"/>
    <property type="molecule type" value="Genomic_DNA"/>
</dbReference>
<evidence type="ECO:0000313" key="7">
    <source>
        <dbReference type="EMBL" id="GAI72407.1"/>
    </source>
</evidence>
<dbReference type="Gene3D" id="3.30.1130.10">
    <property type="match status" value="1"/>
</dbReference>
<dbReference type="NCBIfam" id="NF006826">
    <property type="entry name" value="PRK09347.1-3"/>
    <property type="match status" value="1"/>
</dbReference>
<evidence type="ECO:0000256" key="3">
    <source>
        <dbReference type="ARBA" id="ARBA00012715"/>
    </source>
</evidence>
<evidence type="ECO:0000259" key="6">
    <source>
        <dbReference type="Pfam" id="PF01227"/>
    </source>
</evidence>
<dbReference type="GO" id="GO:0003934">
    <property type="term" value="F:GTP cyclohydrolase I activity"/>
    <property type="evidence" value="ECO:0007669"/>
    <property type="project" value="UniProtKB-EC"/>
</dbReference>
<dbReference type="PROSITE" id="PS00860">
    <property type="entry name" value="GTP_CYCLOHYDROL_1_2"/>
    <property type="match status" value="1"/>
</dbReference>
<dbReference type="InterPro" id="IPR001474">
    <property type="entry name" value="GTP_CycHdrlase_I"/>
</dbReference>
<dbReference type="InterPro" id="IPR043133">
    <property type="entry name" value="GTP-CH-I_C/QueF"/>
</dbReference>
<dbReference type="SUPFAM" id="SSF55620">
    <property type="entry name" value="Tetrahydrobiopterin biosynthesis enzymes-like"/>
    <property type="match status" value="1"/>
</dbReference>
<dbReference type="NCBIfam" id="NF006825">
    <property type="entry name" value="PRK09347.1-2"/>
    <property type="match status" value="1"/>
</dbReference>
<dbReference type="Gene3D" id="1.10.286.10">
    <property type="match status" value="1"/>
</dbReference>
<comment type="caution">
    <text evidence="7">The sequence shown here is derived from an EMBL/GenBank/DDBJ whole genome shotgun (WGS) entry which is preliminary data.</text>
</comment>
<feature type="domain" description="GTP cyclohydrolase I" evidence="6">
    <location>
        <begin position="7"/>
        <end position="185"/>
    </location>
</feature>
<dbReference type="FunFam" id="3.30.1130.10:FF:000001">
    <property type="entry name" value="GTP cyclohydrolase 1"/>
    <property type="match status" value="1"/>
</dbReference>
<dbReference type="NCBIfam" id="TIGR00063">
    <property type="entry name" value="folE"/>
    <property type="match status" value="1"/>
</dbReference>
<comment type="catalytic activity">
    <reaction evidence="1">
        <text>GTP + H2O = 7,8-dihydroneopterin 3'-triphosphate + formate + H(+)</text>
        <dbReference type="Rhea" id="RHEA:17473"/>
        <dbReference type="ChEBI" id="CHEBI:15377"/>
        <dbReference type="ChEBI" id="CHEBI:15378"/>
        <dbReference type="ChEBI" id="CHEBI:15740"/>
        <dbReference type="ChEBI" id="CHEBI:37565"/>
        <dbReference type="ChEBI" id="CHEBI:58462"/>
        <dbReference type="EC" id="3.5.4.16"/>
    </reaction>
</comment>
<dbReference type="GO" id="GO:0005525">
    <property type="term" value="F:GTP binding"/>
    <property type="evidence" value="ECO:0007669"/>
    <property type="project" value="TreeGrafter"/>
</dbReference>
<dbReference type="AlphaFoldDB" id="X1QV11"/>
<dbReference type="HAMAP" id="MF_00223">
    <property type="entry name" value="FolE"/>
    <property type="match status" value="1"/>
</dbReference>
<sequence length="188" mass="20820">MFDKARIEAAVTSIIKAIGENPEREGLVNTPKRIAEMYAELFMGLGKNPEEELTVGFEEGHREMVIVRDIPFYSMCEHHLLPFYGVAHVGYIPNVDGRVVGLSKLVRVVEIVASRPQLQERMTTEIADAIVGGLKPDGVGVIIQAEHLCMIMRGIKKPGSAIVTSALRGTFRRKAETRAEFFSLIQGK</sequence>
<dbReference type="GO" id="GO:0008270">
    <property type="term" value="F:zinc ion binding"/>
    <property type="evidence" value="ECO:0007669"/>
    <property type="project" value="TreeGrafter"/>
</dbReference>
<dbReference type="GO" id="GO:0006729">
    <property type="term" value="P:tetrahydrobiopterin biosynthetic process"/>
    <property type="evidence" value="ECO:0007669"/>
    <property type="project" value="TreeGrafter"/>
</dbReference>
<keyword evidence="5" id="KW-0378">Hydrolase</keyword>